<accession>A0A9Q9B122</accession>
<feature type="compositionally biased region" description="Polar residues" evidence="1">
    <location>
        <begin position="1"/>
        <end position="18"/>
    </location>
</feature>
<dbReference type="AlphaFoldDB" id="A0A9Q9B122"/>
<feature type="compositionally biased region" description="Polar residues" evidence="1">
    <location>
        <begin position="32"/>
        <end position="45"/>
    </location>
</feature>
<name>A0A9Q9B122_9PEZI</name>
<keyword evidence="3" id="KW-1185">Reference proteome</keyword>
<organism evidence="2 3">
    <name type="scientific">Septoria linicola</name>
    <dbReference type="NCBI Taxonomy" id="215465"/>
    <lineage>
        <taxon>Eukaryota</taxon>
        <taxon>Fungi</taxon>
        <taxon>Dikarya</taxon>
        <taxon>Ascomycota</taxon>
        <taxon>Pezizomycotina</taxon>
        <taxon>Dothideomycetes</taxon>
        <taxon>Dothideomycetidae</taxon>
        <taxon>Mycosphaerellales</taxon>
        <taxon>Mycosphaerellaceae</taxon>
        <taxon>Septoria</taxon>
    </lineage>
</organism>
<feature type="region of interest" description="Disordered" evidence="1">
    <location>
        <begin position="1"/>
        <end position="53"/>
    </location>
</feature>
<sequence length="107" mass="11676">MTNSQDSFNAGRINTTQDHLSRLTILPRENNEVTMFSPTSSNNLPPNIGSLPPAAQAEELKKIFSVKAPPTAPAPVKDASFKNFEDLPVYLQAEELKKVFSSSRTSG</sequence>
<dbReference type="EMBL" id="CP099424">
    <property type="protein sequence ID" value="USW55341.1"/>
    <property type="molecule type" value="Genomic_DNA"/>
</dbReference>
<proteinExistence type="predicted"/>
<reference evidence="2" key="1">
    <citation type="submission" date="2022-06" db="EMBL/GenBank/DDBJ databases">
        <title>Complete genome sequences of two strains of the flax pathogen Septoria linicola.</title>
        <authorList>
            <person name="Lapalu N."/>
            <person name="Simon A."/>
            <person name="Demenou B."/>
            <person name="Paumier D."/>
            <person name="Guillot M.-P."/>
            <person name="Gout L."/>
            <person name="Valade R."/>
        </authorList>
    </citation>
    <scope>NUCLEOTIDE SEQUENCE</scope>
    <source>
        <strain evidence="2">SE15195</strain>
    </source>
</reference>
<protein>
    <submittedName>
        <fullName evidence="2">Uncharacterized protein</fullName>
    </submittedName>
</protein>
<evidence type="ECO:0000256" key="1">
    <source>
        <dbReference type="SAM" id="MobiDB-lite"/>
    </source>
</evidence>
<dbReference type="Proteomes" id="UP001056384">
    <property type="component" value="Chromosome 7"/>
</dbReference>
<evidence type="ECO:0000313" key="2">
    <source>
        <dbReference type="EMBL" id="USW55341.1"/>
    </source>
</evidence>
<gene>
    <name evidence="2" type="ORF">Slin15195_G086600</name>
</gene>
<evidence type="ECO:0000313" key="3">
    <source>
        <dbReference type="Proteomes" id="UP001056384"/>
    </source>
</evidence>